<evidence type="ECO:0000313" key="3">
    <source>
        <dbReference type="Proteomes" id="UP000043764"/>
    </source>
</evidence>
<accession>A0A0H5D7I8</accession>
<sequence length="373" mass="41355">MTLADAIAVPPTDSALVQKAGLLYSDGSYCAHGALWRKHRPITIAPDAPDSINQTLTGRWLWGGVLWAHFGHFLVESSARLWALAHLKSQVDGVLFIPKRPDVGEETRGFQREFLRLMAGDLPMRAVAEPTRVEELVVPGQGFGLGKITAGTPRFRNAIHSRFAREIRPDGPEKIYISRSRLGLRKGGLLGEEQLEALLVREGYEIYHPQEHSLSDQLARYKAAKYIVAADGSALHLFAMVGRPDQKVAMVLRRQSGANNLLAANVASFCKNQPLVIGGLRTEWVPVSKPKSSRLSFGELNHSVIGKALTEAGFVQNGMEWPTLSEEERAQILADKGLTGRNAFIESPEFKKKRVRAMRQARRAEREARQDVD</sequence>
<proteinExistence type="predicted"/>
<keyword evidence="3" id="KW-1185">Reference proteome</keyword>
<gene>
    <name evidence="2" type="ORF">NIT7321_03543</name>
</gene>
<dbReference type="AlphaFoldDB" id="A0A0H5D7I8"/>
<feature type="domain" description="Glycosyltransferase 61 catalytic" evidence="1">
    <location>
        <begin position="70"/>
        <end position="237"/>
    </location>
</feature>
<evidence type="ECO:0000313" key="2">
    <source>
        <dbReference type="EMBL" id="CRL12663.1"/>
    </source>
</evidence>
<reference evidence="3" key="1">
    <citation type="submission" date="2015-05" db="EMBL/GenBank/DDBJ databases">
        <authorList>
            <person name="Rodrigo-Torres Lidia"/>
            <person name="Arahal R.David."/>
        </authorList>
    </citation>
    <scope>NUCLEOTIDE SEQUENCE [LARGE SCALE GENOMIC DNA]</scope>
    <source>
        <strain evidence="3">CECT 7321</strain>
    </source>
</reference>
<dbReference type="STRING" id="481446.NIT7645_02866"/>
<dbReference type="PIRSF" id="PIRSF030158">
    <property type="entry name" value="UCP030158"/>
    <property type="match status" value="1"/>
</dbReference>
<protein>
    <submittedName>
        <fullName evidence="2">Capsular polysaccharide biosynthesis protein</fullName>
    </submittedName>
</protein>
<dbReference type="Pfam" id="PF04577">
    <property type="entry name" value="Glyco_transf_61"/>
    <property type="match status" value="1"/>
</dbReference>
<organism evidence="2 3">
    <name type="scientific">Phaeobacter italicus</name>
    <dbReference type="NCBI Taxonomy" id="481446"/>
    <lineage>
        <taxon>Bacteria</taxon>
        <taxon>Pseudomonadati</taxon>
        <taxon>Pseudomonadota</taxon>
        <taxon>Alphaproteobacteria</taxon>
        <taxon>Rhodobacterales</taxon>
        <taxon>Roseobacteraceae</taxon>
        <taxon>Phaeobacter</taxon>
    </lineage>
</organism>
<dbReference type="GO" id="GO:0016757">
    <property type="term" value="F:glycosyltransferase activity"/>
    <property type="evidence" value="ECO:0007669"/>
    <property type="project" value="InterPro"/>
</dbReference>
<name>A0A0H5D7I8_9RHOB</name>
<dbReference type="EMBL" id="CVRL01000045">
    <property type="protein sequence ID" value="CRL12663.1"/>
    <property type="molecule type" value="Genomic_DNA"/>
</dbReference>
<dbReference type="InterPro" id="IPR024698">
    <property type="entry name" value="Caps_psacc_synth_Cps23fI-typ"/>
</dbReference>
<dbReference type="Proteomes" id="UP000043764">
    <property type="component" value="Unassembled WGS sequence"/>
</dbReference>
<dbReference type="InterPro" id="IPR049625">
    <property type="entry name" value="Glyco_transf_61_cat"/>
</dbReference>
<evidence type="ECO:0000259" key="1">
    <source>
        <dbReference type="Pfam" id="PF04577"/>
    </source>
</evidence>